<evidence type="ECO:0000313" key="2">
    <source>
        <dbReference type="EMBL" id="MDR7163748.1"/>
    </source>
</evidence>
<dbReference type="Pfam" id="PF19834">
    <property type="entry name" value="DUF6314"/>
    <property type="match status" value="1"/>
</dbReference>
<evidence type="ECO:0000313" key="3">
    <source>
        <dbReference type="Proteomes" id="UP001262032"/>
    </source>
</evidence>
<sequence>MNFPSPEFALRAYLLGPTSPGPAVDAASAGQWTVQRDLLDRADGTRGTFSGVVRFIPTDDGGLAFREEGTMRWPSFTGPASREYLLRPAGSPDALEVFFPDGRPFHRMSFTPESNLDRHWCDPDTYRVAYVYGGRDRFSYTWDVQGPNKDLLLTSHLVRRQGPAA</sequence>
<feature type="domain" description="DUF6314" evidence="1">
    <location>
        <begin position="29"/>
        <end position="158"/>
    </location>
</feature>
<dbReference type="EMBL" id="JAVDWN010000005">
    <property type="protein sequence ID" value="MDR7163748.1"/>
    <property type="molecule type" value="Genomic_DNA"/>
</dbReference>
<dbReference type="Proteomes" id="UP001262032">
    <property type="component" value="Unassembled WGS sequence"/>
</dbReference>
<dbReference type="RefSeq" id="WP_310112068.1">
    <property type="nucleotide sequence ID" value="NZ_JAVDTN010000007.1"/>
</dbReference>
<organism evidence="2 3">
    <name type="scientific">Pseudarthrobacter oxydans</name>
    <name type="common">Arthrobacter oxydans</name>
    <dbReference type="NCBI Taxonomy" id="1671"/>
    <lineage>
        <taxon>Bacteria</taxon>
        <taxon>Bacillati</taxon>
        <taxon>Actinomycetota</taxon>
        <taxon>Actinomycetes</taxon>
        <taxon>Micrococcales</taxon>
        <taxon>Micrococcaceae</taxon>
        <taxon>Pseudarthrobacter</taxon>
    </lineage>
</organism>
<accession>A0AAW8NCI5</accession>
<dbReference type="InterPro" id="IPR045632">
    <property type="entry name" value="DUF6314"/>
</dbReference>
<reference evidence="2" key="1">
    <citation type="submission" date="2023-07" db="EMBL/GenBank/DDBJ databases">
        <title>Sorghum-associated microbial communities from plants grown in Nebraska, USA.</title>
        <authorList>
            <person name="Schachtman D."/>
        </authorList>
    </citation>
    <scope>NUCLEOTIDE SEQUENCE</scope>
    <source>
        <strain evidence="2">BE261</strain>
    </source>
</reference>
<proteinExistence type="predicted"/>
<gene>
    <name evidence="2" type="ORF">J2X12_001763</name>
</gene>
<protein>
    <recommendedName>
        <fullName evidence="1">DUF6314 domain-containing protein</fullName>
    </recommendedName>
</protein>
<evidence type="ECO:0000259" key="1">
    <source>
        <dbReference type="Pfam" id="PF19834"/>
    </source>
</evidence>
<comment type="caution">
    <text evidence="2">The sequence shown here is derived from an EMBL/GenBank/DDBJ whole genome shotgun (WGS) entry which is preliminary data.</text>
</comment>
<dbReference type="AlphaFoldDB" id="A0AAW8NCI5"/>
<name>A0AAW8NCI5_PSEOX</name>
<dbReference type="GeneID" id="97422691"/>